<organism evidence="1 2">
    <name type="scientific">Chryseosolibacter indicus</name>
    <dbReference type="NCBI Taxonomy" id="2782351"/>
    <lineage>
        <taxon>Bacteria</taxon>
        <taxon>Pseudomonadati</taxon>
        <taxon>Bacteroidota</taxon>
        <taxon>Cytophagia</taxon>
        <taxon>Cytophagales</taxon>
        <taxon>Chryseotaleaceae</taxon>
        <taxon>Chryseosolibacter</taxon>
    </lineage>
</organism>
<dbReference type="EMBL" id="JAHESD010000002">
    <property type="protein sequence ID" value="MBT1701873.1"/>
    <property type="molecule type" value="Genomic_DNA"/>
</dbReference>
<dbReference type="PROSITE" id="PS51257">
    <property type="entry name" value="PROKAR_LIPOPROTEIN"/>
    <property type="match status" value="1"/>
</dbReference>
<proteinExistence type="predicted"/>
<sequence length="151" mass="17170">MNLKQIFKLCILICAVLTIYSCGTKKEDSTQEEQTSSSNNWKEMDDFHMVMAETFHPYKDSADLAPIKSKAKELYAAADKWTSSPLPQKVDNEGMKTKLQTLKSETEVLADVVQTGEDKAVGEQLTKVHDLFHSIQEDWYGGHGHREEHEH</sequence>
<gene>
    <name evidence="1" type="ORF">KK060_01195</name>
</gene>
<name>A0ABS5VLJ3_9BACT</name>
<accession>A0ABS5VLJ3</accession>
<dbReference type="RefSeq" id="WP_254151571.1">
    <property type="nucleotide sequence ID" value="NZ_JAHESD010000002.1"/>
</dbReference>
<reference evidence="1 2" key="1">
    <citation type="submission" date="2021-05" db="EMBL/GenBank/DDBJ databases">
        <title>A Polyphasic approach of four new species of the genus Ohtaekwangia: Ohtaekwangia histidinii sp. nov., Ohtaekwangia cretensis sp. nov., Ohtaekwangia indiensis sp. nov., Ohtaekwangia reichenbachii sp. nov. from diverse environment.</title>
        <authorList>
            <person name="Octaviana S."/>
        </authorList>
    </citation>
    <scope>NUCLEOTIDE SEQUENCE [LARGE SCALE GENOMIC DNA]</scope>
    <source>
        <strain evidence="1 2">PWU20</strain>
    </source>
</reference>
<comment type="caution">
    <text evidence="1">The sequence shown here is derived from an EMBL/GenBank/DDBJ whole genome shotgun (WGS) entry which is preliminary data.</text>
</comment>
<evidence type="ECO:0008006" key="3">
    <source>
        <dbReference type="Google" id="ProtNLM"/>
    </source>
</evidence>
<dbReference type="Proteomes" id="UP000772618">
    <property type="component" value="Unassembled WGS sequence"/>
</dbReference>
<evidence type="ECO:0000313" key="2">
    <source>
        <dbReference type="Proteomes" id="UP000772618"/>
    </source>
</evidence>
<protein>
    <recommendedName>
        <fullName evidence="3">Lipoprotein</fullName>
    </recommendedName>
</protein>
<keyword evidence="2" id="KW-1185">Reference proteome</keyword>
<evidence type="ECO:0000313" key="1">
    <source>
        <dbReference type="EMBL" id="MBT1701873.1"/>
    </source>
</evidence>